<dbReference type="SUPFAM" id="SSF52499">
    <property type="entry name" value="Isochorismatase-like hydrolases"/>
    <property type="match status" value="1"/>
</dbReference>
<comment type="similarity">
    <text evidence="1">Belongs to the isochorismatase family.</text>
</comment>
<dbReference type="CDD" id="cd00431">
    <property type="entry name" value="cysteine_hydrolases"/>
    <property type="match status" value="1"/>
</dbReference>
<reference evidence="4 5" key="1">
    <citation type="submission" date="2016-10" db="EMBL/GenBank/DDBJ databases">
        <title>Complete Genome Sequence of Peptococcaceae strain DCMF.</title>
        <authorList>
            <person name="Edwards R.J."/>
            <person name="Holland S.I."/>
            <person name="Deshpande N.P."/>
            <person name="Wong Y.K."/>
            <person name="Ertan H."/>
            <person name="Manefield M."/>
            <person name="Russell T.L."/>
            <person name="Lee M.J."/>
        </authorList>
    </citation>
    <scope>NUCLEOTIDE SEQUENCE [LARGE SCALE GENOMIC DNA]</scope>
    <source>
        <strain evidence="4 5">DCMF</strain>
    </source>
</reference>
<gene>
    <name evidence="4" type="ORF">DCMF_26065</name>
</gene>
<dbReference type="InterPro" id="IPR000868">
    <property type="entry name" value="Isochorismatase-like_dom"/>
</dbReference>
<proteinExistence type="inferred from homology"/>
<dbReference type="OrthoDB" id="9796485at2"/>
<evidence type="ECO:0000256" key="2">
    <source>
        <dbReference type="ARBA" id="ARBA00022801"/>
    </source>
</evidence>
<dbReference type="InterPro" id="IPR050272">
    <property type="entry name" value="Isochorismatase-like_hydrls"/>
</dbReference>
<evidence type="ECO:0000313" key="4">
    <source>
        <dbReference type="EMBL" id="ATW27756.1"/>
    </source>
</evidence>
<dbReference type="RefSeq" id="WP_148137138.1">
    <property type="nucleotide sequence ID" value="NZ_CP017634.1"/>
</dbReference>
<dbReference type="PANTHER" id="PTHR43540">
    <property type="entry name" value="PEROXYUREIDOACRYLATE/UREIDOACRYLATE AMIDOHYDROLASE-RELATED"/>
    <property type="match status" value="1"/>
</dbReference>
<evidence type="ECO:0000313" key="5">
    <source>
        <dbReference type="Proteomes" id="UP000323521"/>
    </source>
</evidence>
<dbReference type="KEGG" id="fwa:DCMF_26065"/>
<organism evidence="4 5">
    <name type="scientific">Formimonas warabiya</name>
    <dbReference type="NCBI Taxonomy" id="1761012"/>
    <lineage>
        <taxon>Bacteria</taxon>
        <taxon>Bacillati</taxon>
        <taxon>Bacillota</taxon>
        <taxon>Clostridia</taxon>
        <taxon>Eubacteriales</taxon>
        <taxon>Peptococcaceae</taxon>
        <taxon>Candidatus Formimonas</taxon>
    </lineage>
</organism>
<evidence type="ECO:0000256" key="1">
    <source>
        <dbReference type="ARBA" id="ARBA00006336"/>
    </source>
</evidence>
<dbReference type="InterPro" id="IPR036380">
    <property type="entry name" value="Isochorismatase-like_sf"/>
</dbReference>
<dbReference type="Gene3D" id="3.40.50.850">
    <property type="entry name" value="Isochorismatase-like"/>
    <property type="match status" value="1"/>
</dbReference>
<dbReference type="PANTHER" id="PTHR43540:SF6">
    <property type="entry name" value="ISOCHORISMATASE-LIKE DOMAIN-CONTAINING PROTEIN"/>
    <property type="match status" value="1"/>
</dbReference>
<keyword evidence="2" id="KW-0378">Hydrolase</keyword>
<dbReference type="GO" id="GO:0016787">
    <property type="term" value="F:hydrolase activity"/>
    <property type="evidence" value="ECO:0007669"/>
    <property type="project" value="UniProtKB-KW"/>
</dbReference>
<sequence>MDAYFNRVKKSITDKQIYDLFLDVRKTAVVTIDMHRGHLDQDPGCPCPSPRAREIVPPLNSFNDACRQLGIPIIHVRSVLRKDGSDDIKGNISAWRLLFPQTVGPIPGSCDHALEGTKWNEFVIAVKEDDYIVNGKKRLSAFYPTDLELLLRNIRKDTLVLTGTMIDCCVLNTAFDGANRDFRIVVPRDLCRGFAELEEPALQIISLHLGLVVDSSDLLHQWQQQIRQ</sequence>
<keyword evidence="5" id="KW-1185">Reference proteome</keyword>
<dbReference type="Pfam" id="PF00857">
    <property type="entry name" value="Isochorismatase"/>
    <property type="match status" value="1"/>
</dbReference>
<evidence type="ECO:0000259" key="3">
    <source>
        <dbReference type="Pfam" id="PF00857"/>
    </source>
</evidence>
<accession>A0A3G1KZ20</accession>
<name>A0A3G1KZ20_FORW1</name>
<dbReference type="Proteomes" id="UP000323521">
    <property type="component" value="Chromosome"/>
</dbReference>
<protein>
    <submittedName>
        <fullName evidence="4">Isochorismatase</fullName>
    </submittedName>
</protein>
<feature type="domain" description="Isochorismatase-like" evidence="3">
    <location>
        <begin position="27"/>
        <end position="206"/>
    </location>
</feature>
<dbReference type="EMBL" id="CP017634">
    <property type="protein sequence ID" value="ATW27756.1"/>
    <property type="molecule type" value="Genomic_DNA"/>
</dbReference>
<dbReference type="AlphaFoldDB" id="A0A3G1KZ20"/>